<keyword evidence="3 6" id="KW-0238">DNA-binding</keyword>
<evidence type="ECO:0000259" key="9">
    <source>
        <dbReference type="SMART" id="SM01372"/>
    </source>
</evidence>
<feature type="region of interest" description="Disordered" evidence="8">
    <location>
        <begin position="530"/>
        <end position="569"/>
    </location>
</feature>
<dbReference type="SUPFAM" id="SSF144074">
    <property type="entry name" value="E2F-DP heterodimerization region"/>
    <property type="match status" value="1"/>
</dbReference>
<evidence type="ECO:0000256" key="6">
    <source>
        <dbReference type="RuleBase" id="RU003796"/>
    </source>
</evidence>
<dbReference type="Gene3D" id="6.10.250.540">
    <property type="match status" value="1"/>
</dbReference>
<feature type="compositionally biased region" description="Polar residues" evidence="8">
    <location>
        <begin position="203"/>
        <end position="236"/>
    </location>
</feature>
<dbReference type="InterPro" id="IPR036388">
    <property type="entry name" value="WH-like_DNA-bd_sf"/>
</dbReference>
<organism evidence="10 11">
    <name type="scientific">Trapa natans</name>
    <name type="common">Water chestnut</name>
    <dbReference type="NCBI Taxonomy" id="22666"/>
    <lineage>
        <taxon>Eukaryota</taxon>
        <taxon>Viridiplantae</taxon>
        <taxon>Streptophyta</taxon>
        <taxon>Embryophyta</taxon>
        <taxon>Tracheophyta</taxon>
        <taxon>Spermatophyta</taxon>
        <taxon>Magnoliopsida</taxon>
        <taxon>eudicotyledons</taxon>
        <taxon>Gunneridae</taxon>
        <taxon>Pentapetalae</taxon>
        <taxon>rosids</taxon>
        <taxon>malvids</taxon>
        <taxon>Myrtales</taxon>
        <taxon>Lythraceae</taxon>
        <taxon>Trapa</taxon>
    </lineage>
</organism>
<dbReference type="CDD" id="cd14660">
    <property type="entry name" value="E2F_DD"/>
    <property type="match status" value="1"/>
</dbReference>
<dbReference type="InterPro" id="IPR032198">
    <property type="entry name" value="E2F_CC-MB"/>
</dbReference>
<name>A0AAN7LG10_TRANT</name>
<feature type="region of interest" description="Disordered" evidence="8">
    <location>
        <begin position="99"/>
        <end position="146"/>
    </location>
</feature>
<evidence type="ECO:0000313" key="10">
    <source>
        <dbReference type="EMBL" id="KAK4784650.1"/>
    </source>
</evidence>
<gene>
    <name evidence="10" type="ORF">SAY86_019018</name>
</gene>
<dbReference type="Pfam" id="PF16421">
    <property type="entry name" value="E2F_CC-MB"/>
    <property type="match status" value="1"/>
</dbReference>
<dbReference type="PANTHER" id="PTHR12081">
    <property type="entry name" value="TRANSCRIPTION FACTOR E2F"/>
    <property type="match status" value="1"/>
</dbReference>
<comment type="subcellular location">
    <subcellularLocation>
        <location evidence="6">Nucleus</location>
    </subcellularLocation>
</comment>
<keyword evidence="11" id="KW-1185">Reference proteome</keyword>
<dbReference type="SUPFAM" id="SSF46785">
    <property type="entry name" value="Winged helix' DNA-binding domain"/>
    <property type="match status" value="1"/>
</dbReference>
<dbReference type="EMBL" id="JAXQNO010000014">
    <property type="protein sequence ID" value="KAK4784650.1"/>
    <property type="molecule type" value="Genomic_DNA"/>
</dbReference>
<keyword evidence="2 6" id="KW-0805">Transcription regulation</keyword>
<feature type="domain" description="E2F/DP family winged-helix DNA-binding" evidence="9">
    <location>
        <begin position="241"/>
        <end position="306"/>
    </location>
</feature>
<keyword evidence="6" id="KW-0539">Nucleus</keyword>
<dbReference type="AlphaFoldDB" id="A0AAN7LG10"/>
<evidence type="ECO:0000256" key="1">
    <source>
        <dbReference type="ARBA" id="ARBA00010940"/>
    </source>
</evidence>
<comment type="caution">
    <text evidence="10">The sequence shown here is derived from an EMBL/GenBank/DDBJ whole genome shotgun (WGS) entry which is preliminary data.</text>
</comment>
<evidence type="ECO:0000256" key="8">
    <source>
        <dbReference type="SAM" id="MobiDB-lite"/>
    </source>
</evidence>
<dbReference type="FunFam" id="1.10.10.10:FF:000008">
    <property type="entry name" value="E2F transcription factor 1"/>
    <property type="match status" value="1"/>
</dbReference>
<proteinExistence type="inferred from homology"/>
<dbReference type="GO" id="GO:0000978">
    <property type="term" value="F:RNA polymerase II cis-regulatory region sequence-specific DNA binding"/>
    <property type="evidence" value="ECO:0007669"/>
    <property type="project" value="InterPro"/>
</dbReference>
<dbReference type="GO" id="GO:0046983">
    <property type="term" value="F:protein dimerization activity"/>
    <property type="evidence" value="ECO:0007669"/>
    <property type="project" value="InterPro"/>
</dbReference>
<evidence type="ECO:0000256" key="7">
    <source>
        <dbReference type="SAM" id="Coils"/>
    </source>
</evidence>
<dbReference type="Pfam" id="PF02319">
    <property type="entry name" value="WHD_E2F_TDP"/>
    <property type="match status" value="1"/>
</dbReference>
<evidence type="ECO:0000256" key="4">
    <source>
        <dbReference type="ARBA" id="ARBA00023163"/>
    </source>
</evidence>
<dbReference type="PANTHER" id="PTHR12081:SF18">
    <property type="entry name" value="TRANSCRIPTION FACTOR E2F2-RELATED"/>
    <property type="match status" value="1"/>
</dbReference>
<comment type="similarity">
    <text evidence="1 6">Belongs to the E2F/DP family.</text>
</comment>
<evidence type="ECO:0000256" key="3">
    <source>
        <dbReference type="ARBA" id="ARBA00023125"/>
    </source>
</evidence>
<keyword evidence="4 6" id="KW-0804">Transcription</keyword>
<dbReference type="InterPro" id="IPR015633">
    <property type="entry name" value="E2F"/>
</dbReference>
<protein>
    <recommendedName>
        <fullName evidence="9">E2F/DP family winged-helix DNA-binding domain-containing protein</fullName>
    </recommendedName>
</protein>
<keyword evidence="5" id="KW-0131">Cell cycle</keyword>
<feature type="coiled-coil region" evidence="7">
    <location>
        <begin position="326"/>
        <end position="360"/>
    </location>
</feature>
<evidence type="ECO:0000256" key="2">
    <source>
        <dbReference type="ARBA" id="ARBA00023015"/>
    </source>
</evidence>
<dbReference type="SMART" id="SM01372">
    <property type="entry name" value="E2F_TDP"/>
    <property type="match status" value="1"/>
</dbReference>
<dbReference type="Gene3D" id="1.10.10.10">
    <property type="entry name" value="Winged helix-like DNA-binding domain superfamily/Winged helix DNA-binding domain"/>
    <property type="match status" value="1"/>
</dbReference>
<sequence length="601" mass="66076">MSILAGMAQLRIKTMISYPARNSASFLNHLEQELRLGWVLIDPIHKRAISLASARRVSASTDLLSGGTRVVFASILETGDEFESIAYLPSRTPKFLPRRPSSDFLSLMSDPSGAGVDGPPQPQPPPPLRRQLPFSSTKPPFARPGEYRQFSAGESLREPDAIVVRTPVKRKNNALDRRPESNDLSMVSGHADVVNKAIHTPVSGKSTKTNRSFRSRSGTQTTAGNVGSPSGNNLTPTGPCRYDSSLGLLTKKFVNLLKQTEGGTLDLNKAAETLEVQKRRIYDITNVLEGIGLIEKNFKNVIQWKGYEASSSNLVDGNFELLQSEVNSLSLEEARLDNNIREMEERLRDLSEDANNQKFLFVTEEDIQGLPSLRGETLIAIKAPHGTTLEVPDPDEAVDYPQKRYRMIFRSTLGPIDVYLVSKFEEKFEETNGDETTSELALAPVPTEQATTATEADGRREMEIDVQAQNASEQCPEVGTTSDGPSGMTKIVPSSDDVDADYWLLSGANFSITNIWMDGLEWNDWLTVPEDPGTANASPPQAASDIHHADTNPPENSKADETAGVLPSGGLSSKVGLDHKLYQVKKLKDKFREFPLLLEIR</sequence>
<feature type="compositionally biased region" description="Polar residues" evidence="8">
    <location>
        <begin position="469"/>
        <end position="484"/>
    </location>
</feature>
<dbReference type="InterPro" id="IPR003316">
    <property type="entry name" value="E2F_WHTH_DNA-bd_dom"/>
</dbReference>
<feature type="region of interest" description="Disordered" evidence="8">
    <location>
        <begin position="469"/>
        <end position="488"/>
    </location>
</feature>
<feature type="region of interest" description="Disordered" evidence="8">
    <location>
        <begin position="196"/>
        <end position="238"/>
    </location>
</feature>
<accession>A0AAN7LG10</accession>
<dbReference type="InterPro" id="IPR036390">
    <property type="entry name" value="WH_DNA-bd_sf"/>
</dbReference>
<evidence type="ECO:0000313" key="11">
    <source>
        <dbReference type="Proteomes" id="UP001346149"/>
    </source>
</evidence>
<dbReference type="Proteomes" id="UP001346149">
    <property type="component" value="Unassembled WGS sequence"/>
</dbReference>
<dbReference type="GO" id="GO:0000981">
    <property type="term" value="F:DNA-binding transcription factor activity, RNA polymerase II-specific"/>
    <property type="evidence" value="ECO:0007669"/>
    <property type="project" value="TreeGrafter"/>
</dbReference>
<reference evidence="10 11" key="1">
    <citation type="journal article" date="2023" name="Hortic Res">
        <title>Pangenome of water caltrop reveals structural variations and asymmetric subgenome divergence after allopolyploidization.</title>
        <authorList>
            <person name="Zhang X."/>
            <person name="Chen Y."/>
            <person name="Wang L."/>
            <person name="Yuan Y."/>
            <person name="Fang M."/>
            <person name="Shi L."/>
            <person name="Lu R."/>
            <person name="Comes H.P."/>
            <person name="Ma Y."/>
            <person name="Chen Y."/>
            <person name="Huang G."/>
            <person name="Zhou Y."/>
            <person name="Zheng Z."/>
            <person name="Qiu Y."/>
        </authorList>
    </citation>
    <scope>NUCLEOTIDE SEQUENCE [LARGE SCALE GENOMIC DNA]</scope>
    <source>
        <strain evidence="10">F231</strain>
    </source>
</reference>
<evidence type="ECO:0000256" key="5">
    <source>
        <dbReference type="ARBA" id="ARBA00023306"/>
    </source>
</evidence>
<feature type="compositionally biased region" description="Pro residues" evidence="8">
    <location>
        <begin position="119"/>
        <end position="128"/>
    </location>
</feature>
<keyword evidence="7" id="KW-0175">Coiled coil</keyword>
<dbReference type="GO" id="GO:0090575">
    <property type="term" value="C:RNA polymerase II transcription regulator complex"/>
    <property type="evidence" value="ECO:0007669"/>
    <property type="project" value="TreeGrafter"/>
</dbReference>
<dbReference type="InterPro" id="IPR037241">
    <property type="entry name" value="E2F-DP_heterodim"/>
</dbReference>